<dbReference type="EC" id="3.1.13.1" evidence="8"/>
<dbReference type="NCBIfam" id="TIGR02063">
    <property type="entry name" value="RNase_R"/>
    <property type="match status" value="1"/>
</dbReference>
<dbReference type="Pfam" id="PF00575">
    <property type="entry name" value="S1"/>
    <property type="match status" value="1"/>
</dbReference>
<evidence type="ECO:0000313" key="12">
    <source>
        <dbReference type="Proteomes" id="UP001465331"/>
    </source>
</evidence>
<evidence type="ECO:0000256" key="2">
    <source>
        <dbReference type="ARBA" id="ARBA00004496"/>
    </source>
</evidence>
<dbReference type="InterPro" id="IPR013223">
    <property type="entry name" value="RNase_B_OB_dom"/>
</dbReference>
<evidence type="ECO:0000256" key="7">
    <source>
        <dbReference type="ARBA" id="ARBA00022884"/>
    </source>
</evidence>
<dbReference type="InterPro" id="IPR004476">
    <property type="entry name" value="RNase_II/RNase_R"/>
</dbReference>
<keyword evidence="5 8" id="KW-0378">Hydrolase</keyword>
<dbReference type="InterPro" id="IPR011129">
    <property type="entry name" value="CSD"/>
</dbReference>
<keyword evidence="7 8" id="KW-0694">RNA-binding</keyword>
<dbReference type="Pfam" id="PF00773">
    <property type="entry name" value="RNB"/>
    <property type="match status" value="1"/>
</dbReference>
<dbReference type="PROSITE" id="PS50126">
    <property type="entry name" value="S1"/>
    <property type="match status" value="1"/>
</dbReference>
<comment type="function">
    <text evidence="8">3'-5' exoribonuclease that releases 5'-nucleoside monophosphates and is involved in maturation of structured RNAs.</text>
</comment>
<gene>
    <name evidence="8 11" type="primary">rnr</name>
    <name evidence="11" type="ORF">ABSH63_08605</name>
</gene>
<comment type="catalytic activity">
    <reaction evidence="1 8">
        <text>Exonucleolytic cleavage in the 3'- to 5'-direction to yield nucleoside 5'-phosphates.</text>
        <dbReference type="EC" id="3.1.13.1"/>
    </reaction>
</comment>
<dbReference type="InterPro" id="IPR012340">
    <property type="entry name" value="NA-bd_OB-fold"/>
</dbReference>
<evidence type="ECO:0000256" key="9">
    <source>
        <dbReference type="SAM" id="MobiDB-lite"/>
    </source>
</evidence>
<feature type="region of interest" description="Disordered" evidence="9">
    <location>
        <begin position="1"/>
        <end position="26"/>
    </location>
</feature>
<sequence>MKPKTPKKPRKSNGNTAVAPWRSRDPDFAQQAERYAEPIPSRELILQTLSDHDGPMTLDDLIASFELRRLGEQEALAKRLQAMVRDGQLVQNRRGAYGPVTEMHLIAGVVQAHRDGFGFLIPDAGGDDVFLPPRQMRELMNGDRVLVRVVGRDFKGRPEGVVAEVIQRVTRSVVGRLHVEQGVSYVIPDNPRVQHDLLIPPEHRGGAQHGQIVVAEIVTPPGRRTLPIGRVQEVVGDYMAPGMEIEAAIRAHGLPRTWPDAVEAELAKIPDEVRPQDISDRVDLRDLPLVTIDGEDARDFDDAVYCRPQRGGVFGKGGWTLWVAIADVSAYVKPDTPLDKEALSRGTSVYFPQQVIPMLPEKLSNGLCSLNPHVDRLCMVCEMRVLPDGTVAKSRFYEAVMRSQARLTYDEVAEILAQPQGARARANAALVPHLQALDAVFEALFAARTERGAIDFDSTETRIVFSGERKIERIVPVRRNRAHRLIEECMIAANVQAAMFVARRKLPSLYRVHESPDPVKLRTLREFLALKGLSLGGGDKPTAKDYSRTIAQLAGRDDAHLVQTVMLRSMMQARYSPDNVGHFGLALDHYAHFTSPIRRYPDLLLHRAIKHALARGRARARREWYRYDAERMLALGAHCSMTERRADEATREVITWLKCEYMRHRIGEVFEGTVSSVAPFGLFVELEGLYIEGLVHVSSLRNDYYEHDAAAQRLVGSRSHTVYALGERVRVKVVRVNLDERKVDLDLVEVLRHSSRIKSCGSESAASRKSRQRQRKRT</sequence>
<dbReference type="EMBL" id="JBEPIJ010000008">
    <property type="protein sequence ID" value="MES0874061.1"/>
    <property type="molecule type" value="Genomic_DNA"/>
</dbReference>
<dbReference type="PROSITE" id="PS01175">
    <property type="entry name" value="RIBONUCLEASE_II"/>
    <property type="match status" value="1"/>
</dbReference>
<dbReference type="Gene3D" id="2.40.50.140">
    <property type="entry name" value="Nucleic acid-binding proteins"/>
    <property type="match status" value="2"/>
</dbReference>
<organism evidence="11 12">
    <name type="scientific">Sinimarinibacterium thermocellulolyticum</name>
    <dbReference type="NCBI Taxonomy" id="3170016"/>
    <lineage>
        <taxon>Bacteria</taxon>
        <taxon>Pseudomonadati</taxon>
        <taxon>Pseudomonadota</taxon>
        <taxon>Gammaproteobacteria</taxon>
        <taxon>Nevskiales</taxon>
        <taxon>Nevskiaceae</taxon>
        <taxon>Sinimarinibacterium</taxon>
    </lineage>
</organism>
<evidence type="ECO:0000256" key="4">
    <source>
        <dbReference type="ARBA" id="ARBA00022722"/>
    </source>
</evidence>
<dbReference type="NCBIfam" id="TIGR00358">
    <property type="entry name" value="3_prime_RNase"/>
    <property type="match status" value="1"/>
</dbReference>
<dbReference type="InterPro" id="IPR003029">
    <property type="entry name" value="S1_domain"/>
</dbReference>
<keyword evidence="12" id="KW-1185">Reference proteome</keyword>
<dbReference type="InterPro" id="IPR022966">
    <property type="entry name" value="RNase_II/R_CS"/>
</dbReference>
<keyword evidence="3 8" id="KW-0963">Cytoplasm</keyword>
<protein>
    <recommendedName>
        <fullName evidence="8">Ribonuclease R</fullName>
        <shortName evidence="8">RNase R</shortName>
        <ecNumber evidence="8">3.1.13.1</ecNumber>
    </recommendedName>
</protein>
<dbReference type="CDD" id="cd04471">
    <property type="entry name" value="S1_RNase_R"/>
    <property type="match status" value="1"/>
</dbReference>
<keyword evidence="4 8" id="KW-0540">Nuclease</keyword>
<comment type="caution">
    <text evidence="11">The sequence shown here is derived from an EMBL/GenBank/DDBJ whole genome shotgun (WGS) entry which is preliminary data.</text>
</comment>
<dbReference type="Pfam" id="PF08206">
    <property type="entry name" value="OB_RNB"/>
    <property type="match status" value="1"/>
</dbReference>
<dbReference type="RefSeq" id="WP_352889017.1">
    <property type="nucleotide sequence ID" value="NZ_JBEPIJ010000008.1"/>
</dbReference>
<dbReference type="PANTHER" id="PTHR23355:SF9">
    <property type="entry name" value="DIS3-LIKE EXONUCLEASE 2"/>
    <property type="match status" value="1"/>
</dbReference>
<dbReference type="InterPro" id="IPR011805">
    <property type="entry name" value="RNase_R"/>
</dbReference>
<comment type="similarity">
    <text evidence="8">Belongs to the RNR ribonuclease family. RNase R subfamily.</text>
</comment>
<evidence type="ECO:0000256" key="1">
    <source>
        <dbReference type="ARBA" id="ARBA00001849"/>
    </source>
</evidence>
<evidence type="ECO:0000256" key="6">
    <source>
        <dbReference type="ARBA" id="ARBA00022839"/>
    </source>
</evidence>
<dbReference type="GO" id="GO:0008859">
    <property type="term" value="F:exoribonuclease II activity"/>
    <property type="evidence" value="ECO:0007669"/>
    <property type="project" value="UniProtKB-EC"/>
</dbReference>
<dbReference type="InterPro" id="IPR001900">
    <property type="entry name" value="RNase_II/R"/>
</dbReference>
<keyword evidence="6 8" id="KW-0269">Exonuclease</keyword>
<evidence type="ECO:0000259" key="10">
    <source>
        <dbReference type="PROSITE" id="PS50126"/>
    </source>
</evidence>
<evidence type="ECO:0000256" key="3">
    <source>
        <dbReference type="ARBA" id="ARBA00022490"/>
    </source>
</evidence>
<dbReference type="SMART" id="SM00357">
    <property type="entry name" value="CSP"/>
    <property type="match status" value="1"/>
</dbReference>
<dbReference type="Proteomes" id="UP001465331">
    <property type="component" value="Unassembled WGS sequence"/>
</dbReference>
<dbReference type="InterPro" id="IPR040476">
    <property type="entry name" value="CSD2"/>
</dbReference>
<dbReference type="Pfam" id="PF17876">
    <property type="entry name" value="CSD2"/>
    <property type="match status" value="1"/>
</dbReference>
<dbReference type="HAMAP" id="MF_01895">
    <property type="entry name" value="RNase_R"/>
    <property type="match status" value="1"/>
</dbReference>
<dbReference type="SUPFAM" id="SSF50249">
    <property type="entry name" value="Nucleic acid-binding proteins"/>
    <property type="match status" value="4"/>
</dbReference>
<dbReference type="InterPro" id="IPR050180">
    <property type="entry name" value="RNR_Ribonuclease"/>
</dbReference>
<evidence type="ECO:0000256" key="5">
    <source>
        <dbReference type="ARBA" id="ARBA00022801"/>
    </source>
</evidence>
<accession>A0ABV2AB80</accession>
<evidence type="ECO:0000256" key="8">
    <source>
        <dbReference type="HAMAP-Rule" id="MF_01895"/>
    </source>
</evidence>
<feature type="domain" description="S1 motif" evidence="10">
    <location>
        <begin position="667"/>
        <end position="748"/>
    </location>
</feature>
<proteinExistence type="inferred from homology"/>
<dbReference type="SMART" id="SM00955">
    <property type="entry name" value="RNB"/>
    <property type="match status" value="1"/>
</dbReference>
<name>A0ABV2AB80_9GAMM</name>
<dbReference type="PANTHER" id="PTHR23355">
    <property type="entry name" value="RIBONUCLEASE"/>
    <property type="match status" value="1"/>
</dbReference>
<reference evidence="11 12" key="1">
    <citation type="submission" date="2024-06" db="EMBL/GenBank/DDBJ databases">
        <authorList>
            <person name="Li Z."/>
            <person name="Jiang Y."/>
        </authorList>
    </citation>
    <scope>NUCLEOTIDE SEQUENCE [LARGE SCALE GENOMIC DNA]</scope>
    <source>
        <strain evidence="11 12">HSW-8</strain>
    </source>
</reference>
<feature type="compositionally biased region" description="Basic residues" evidence="9">
    <location>
        <begin position="1"/>
        <end position="11"/>
    </location>
</feature>
<evidence type="ECO:0000313" key="11">
    <source>
        <dbReference type="EMBL" id="MES0874061.1"/>
    </source>
</evidence>
<comment type="subcellular location">
    <subcellularLocation>
        <location evidence="2 8">Cytoplasm</location>
    </subcellularLocation>
</comment>
<dbReference type="SMART" id="SM00316">
    <property type="entry name" value="S1"/>
    <property type="match status" value="1"/>
</dbReference>